<protein>
    <recommendedName>
        <fullName evidence="6">Phosphate transporter</fullName>
    </recommendedName>
</protein>
<feature type="transmembrane region" description="Helical" evidence="6">
    <location>
        <begin position="87"/>
        <end position="105"/>
    </location>
</feature>
<evidence type="ECO:0000313" key="7">
    <source>
        <dbReference type="EMBL" id="SES74115.1"/>
    </source>
</evidence>
<feature type="transmembrane region" description="Helical" evidence="6">
    <location>
        <begin position="448"/>
        <end position="473"/>
    </location>
</feature>
<dbReference type="Proteomes" id="UP000199180">
    <property type="component" value="Unassembled WGS sequence"/>
</dbReference>
<dbReference type="PANTHER" id="PTHR11101">
    <property type="entry name" value="PHOSPHATE TRANSPORTER"/>
    <property type="match status" value="1"/>
</dbReference>
<feature type="transmembrane region" description="Helical" evidence="6">
    <location>
        <begin position="168"/>
        <end position="189"/>
    </location>
</feature>
<dbReference type="AlphaFoldDB" id="A0A1H9YY25"/>
<dbReference type="RefSeq" id="WP_090732000.1">
    <property type="nucleotide sequence ID" value="NZ_FOHO01000001.1"/>
</dbReference>
<evidence type="ECO:0000256" key="3">
    <source>
        <dbReference type="ARBA" id="ARBA00022692"/>
    </source>
</evidence>
<keyword evidence="8" id="KW-1185">Reference proteome</keyword>
<dbReference type="Pfam" id="PF01384">
    <property type="entry name" value="PHO4"/>
    <property type="match status" value="1"/>
</dbReference>
<evidence type="ECO:0000256" key="1">
    <source>
        <dbReference type="ARBA" id="ARBA00004141"/>
    </source>
</evidence>
<dbReference type="GO" id="GO:0005315">
    <property type="term" value="F:phosphate transmembrane transporter activity"/>
    <property type="evidence" value="ECO:0007669"/>
    <property type="project" value="InterPro"/>
</dbReference>
<evidence type="ECO:0000256" key="6">
    <source>
        <dbReference type="RuleBase" id="RU363058"/>
    </source>
</evidence>
<keyword evidence="6" id="KW-0592">Phosphate transport</keyword>
<gene>
    <name evidence="7" type="ORF">SAMN04489858_101353</name>
</gene>
<feature type="transmembrane region" description="Helical" evidence="6">
    <location>
        <begin position="405"/>
        <end position="421"/>
    </location>
</feature>
<keyword evidence="5 6" id="KW-0472">Membrane</keyword>
<feature type="transmembrane region" description="Helical" evidence="6">
    <location>
        <begin position="31"/>
        <end position="51"/>
    </location>
</feature>
<comment type="similarity">
    <text evidence="6">Belongs to the inorganic phosphate transporter (PiT) (TC 2.A.20) family.</text>
</comment>
<feature type="transmembrane region" description="Helical" evidence="6">
    <location>
        <begin position="135"/>
        <end position="156"/>
    </location>
</feature>
<dbReference type="GO" id="GO:0016020">
    <property type="term" value="C:membrane"/>
    <property type="evidence" value="ECO:0007669"/>
    <property type="project" value="UniProtKB-SubCell"/>
</dbReference>
<feature type="transmembrane region" description="Helical" evidence="6">
    <location>
        <begin position="298"/>
        <end position="316"/>
    </location>
</feature>
<feature type="transmembrane region" description="Helical" evidence="6">
    <location>
        <begin position="258"/>
        <end position="277"/>
    </location>
</feature>
<feature type="transmembrane region" description="Helical" evidence="6">
    <location>
        <begin position="229"/>
        <end position="252"/>
    </location>
</feature>
<keyword evidence="4 6" id="KW-1133">Transmembrane helix</keyword>
<evidence type="ECO:0000256" key="4">
    <source>
        <dbReference type="ARBA" id="ARBA00022989"/>
    </source>
</evidence>
<reference evidence="7 8" key="1">
    <citation type="submission" date="2016-10" db="EMBL/GenBank/DDBJ databases">
        <authorList>
            <person name="de Groot N.N."/>
        </authorList>
    </citation>
    <scope>NUCLEOTIDE SEQUENCE [LARGE SCALE GENOMIC DNA]</scope>
    <source>
        <strain evidence="7 8">DSM 17862</strain>
    </source>
</reference>
<dbReference type="EMBL" id="FOHO01000001">
    <property type="protein sequence ID" value="SES74115.1"/>
    <property type="molecule type" value="Genomic_DNA"/>
</dbReference>
<evidence type="ECO:0000313" key="8">
    <source>
        <dbReference type="Proteomes" id="UP000199180"/>
    </source>
</evidence>
<feature type="transmembrane region" description="Helical" evidence="6">
    <location>
        <begin position="57"/>
        <end position="75"/>
    </location>
</feature>
<evidence type="ECO:0000256" key="2">
    <source>
        <dbReference type="ARBA" id="ARBA00022448"/>
    </source>
</evidence>
<dbReference type="GO" id="GO:0035435">
    <property type="term" value="P:phosphate ion transmembrane transport"/>
    <property type="evidence" value="ECO:0007669"/>
    <property type="project" value="TreeGrafter"/>
</dbReference>
<proteinExistence type="inferred from homology"/>
<name>A0A1H9YY25_9RHOB</name>
<dbReference type="STRING" id="364199.SAMN04489858_101353"/>
<sequence>MPPPSEYRILDKDLTRLTHAEQAQVHAFQPVWRLGLGLIVAVAGLLVFMSFQSGVDQNIAISAAVVVAVWLGLAIGSNDVANSLGPAVGAGAIGVLPGLFLVAMAELAGASLGGGAVTQRLAGGIFNLDMAPSAFHLQVLMLGALIGAASWITLATGIGLPVSTSHSIVGAISGASVAAMGVFAVKWSVLASIASAWVVSPLIAAGLAGGVLILITLRVAQADNREAAALRWIPALVGVMVGLFGIYLSLLISRRLDVPLVSMQVASLLIAGPAAWAMRRRLVAEFSRIQSRPRLKHLFRPPLVVAVVIMAFAHGANDVGNVAGPLSVILPTGAPHGASQVPIWVLAGAGLAIALGTLLFGRRLVVMVGSGITRLNPVRAFCVSLATAATVLIASGAGLPVSTTHVAVGGIFGVGFAREWLDRQSDRQRDALPIEERRRRRLIRRSHVATMTAAWLVTVPVTALLGGVAYLLVAAANGL</sequence>
<organism evidence="7 8">
    <name type="scientific">Paracoccus homiensis</name>
    <dbReference type="NCBI Taxonomy" id="364199"/>
    <lineage>
        <taxon>Bacteria</taxon>
        <taxon>Pseudomonadati</taxon>
        <taxon>Pseudomonadota</taxon>
        <taxon>Alphaproteobacteria</taxon>
        <taxon>Rhodobacterales</taxon>
        <taxon>Paracoccaceae</taxon>
        <taxon>Paracoccus</taxon>
    </lineage>
</organism>
<comment type="subcellular location">
    <subcellularLocation>
        <location evidence="1 6">Membrane</location>
        <topology evidence="1 6">Multi-pass membrane protein</topology>
    </subcellularLocation>
</comment>
<keyword evidence="3 6" id="KW-0812">Transmembrane</keyword>
<evidence type="ECO:0000256" key="5">
    <source>
        <dbReference type="ARBA" id="ARBA00023136"/>
    </source>
</evidence>
<dbReference type="PANTHER" id="PTHR11101:SF80">
    <property type="entry name" value="PHOSPHATE TRANSPORTER"/>
    <property type="match status" value="1"/>
</dbReference>
<feature type="transmembrane region" description="Helical" evidence="6">
    <location>
        <begin position="195"/>
        <end position="217"/>
    </location>
</feature>
<accession>A0A1H9YY25</accession>
<dbReference type="OrthoDB" id="9779554at2"/>
<keyword evidence="2 6" id="KW-0813">Transport</keyword>
<feature type="transmembrane region" description="Helical" evidence="6">
    <location>
        <begin position="380"/>
        <end position="399"/>
    </location>
</feature>
<feature type="transmembrane region" description="Helical" evidence="6">
    <location>
        <begin position="341"/>
        <end position="360"/>
    </location>
</feature>
<dbReference type="InterPro" id="IPR001204">
    <property type="entry name" value="Phos_transporter"/>
</dbReference>